<evidence type="ECO:0000256" key="7">
    <source>
        <dbReference type="ARBA" id="ARBA00022989"/>
    </source>
</evidence>
<keyword evidence="7 13" id="KW-1133">Transmembrane helix</keyword>
<organism evidence="14 15">
    <name type="scientific">Camelus ferus</name>
    <name type="common">Wild bactrian camel</name>
    <name type="synonym">Camelus bactrianus ferus</name>
    <dbReference type="NCBI Taxonomy" id="419612"/>
    <lineage>
        <taxon>Eukaryota</taxon>
        <taxon>Metazoa</taxon>
        <taxon>Chordata</taxon>
        <taxon>Craniata</taxon>
        <taxon>Vertebrata</taxon>
        <taxon>Euteleostomi</taxon>
        <taxon>Mammalia</taxon>
        <taxon>Eutheria</taxon>
        <taxon>Laurasiatheria</taxon>
        <taxon>Artiodactyla</taxon>
        <taxon>Tylopoda</taxon>
        <taxon>Camelidae</taxon>
        <taxon>Camelus</taxon>
    </lineage>
</organism>
<evidence type="ECO:0000256" key="11">
    <source>
        <dbReference type="SAM" id="Coils"/>
    </source>
</evidence>
<evidence type="ECO:0000256" key="3">
    <source>
        <dbReference type="ARBA" id="ARBA00004309"/>
    </source>
</evidence>
<feature type="compositionally biased region" description="Polar residues" evidence="12">
    <location>
        <begin position="63"/>
        <end position="83"/>
    </location>
</feature>
<keyword evidence="5" id="KW-0963">Cytoplasm</keyword>
<evidence type="ECO:0000313" key="14">
    <source>
        <dbReference type="Proteomes" id="UP000694856"/>
    </source>
</evidence>
<dbReference type="GO" id="GO:0098797">
    <property type="term" value="C:plasma membrane protein complex"/>
    <property type="evidence" value="ECO:0007669"/>
    <property type="project" value="TreeGrafter"/>
</dbReference>
<evidence type="ECO:0000256" key="6">
    <source>
        <dbReference type="ARBA" id="ARBA00022692"/>
    </source>
</evidence>
<feature type="region of interest" description="Disordered" evidence="12">
    <location>
        <begin position="54"/>
        <end position="102"/>
    </location>
</feature>
<comment type="subcellular location">
    <subcellularLocation>
        <location evidence="2">Cell membrane</location>
        <topology evidence="2">Single-pass membrane protein</topology>
    </subcellularLocation>
    <subcellularLocation>
        <location evidence="3">Cell projection</location>
        <location evidence="3">Cilium membrane</location>
    </subcellularLocation>
    <subcellularLocation>
        <location evidence="1">Cytoplasm</location>
        <location evidence="1">Cytoskeleton</location>
        <location evidence="1">Cilium basal body</location>
    </subcellularLocation>
</comment>
<dbReference type="GO" id="GO:0007224">
    <property type="term" value="P:smoothened signaling pathway"/>
    <property type="evidence" value="ECO:0007669"/>
    <property type="project" value="InterPro"/>
</dbReference>
<accession>A0A8B8U605</accession>
<name>A0A8B8U605_CAMFR</name>
<keyword evidence="9" id="KW-0206">Cytoskeleton</keyword>
<feature type="region of interest" description="Disordered" evidence="12">
    <location>
        <begin position="156"/>
        <end position="181"/>
    </location>
</feature>
<feature type="coiled-coil region" evidence="11">
    <location>
        <begin position="303"/>
        <end position="330"/>
    </location>
</feature>
<dbReference type="AlphaFoldDB" id="A0A8B8U605"/>
<dbReference type="CTD" id="2121"/>
<keyword evidence="14" id="KW-1185">Reference proteome</keyword>
<keyword evidence="10" id="KW-0966">Cell projection</keyword>
<feature type="coiled-coil region" evidence="11">
    <location>
        <begin position="750"/>
        <end position="781"/>
    </location>
</feature>
<evidence type="ECO:0000256" key="13">
    <source>
        <dbReference type="SAM" id="Phobius"/>
    </source>
</evidence>
<feature type="region of interest" description="Disordered" evidence="12">
    <location>
        <begin position="233"/>
        <end position="274"/>
    </location>
</feature>
<keyword evidence="6 13" id="KW-0812">Transmembrane</keyword>
<dbReference type="Proteomes" id="UP000694856">
    <property type="component" value="Chromosome 2"/>
</dbReference>
<feature type="compositionally biased region" description="Low complexity" evidence="12">
    <location>
        <begin position="156"/>
        <end position="165"/>
    </location>
</feature>
<dbReference type="RefSeq" id="XP_032349698.1">
    <property type="nucleotide sequence ID" value="XM_032493807.1"/>
</dbReference>
<evidence type="ECO:0000256" key="12">
    <source>
        <dbReference type="SAM" id="MobiDB-lite"/>
    </source>
</evidence>
<dbReference type="GeneID" id="102508548"/>
<protein>
    <submittedName>
        <fullName evidence="15">Ellis-van Creveld syndrome protein isoform X1</fullName>
    </submittedName>
</protein>
<keyword evidence="4" id="KW-1003">Cell membrane</keyword>
<dbReference type="GO" id="GO:0060170">
    <property type="term" value="C:ciliary membrane"/>
    <property type="evidence" value="ECO:0007669"/>
    <property type="project" value="UniProtKB-SubCell"/>
</dbReference>
<keyword evidence="8 13" id="KW-0472">Membrane</keyword>
<sequence>MARGAATCGSDARLLLGRDAVRPAPALLAPAVLLGAALGLGLGLWLGCRAARPRPRHQKDDTQSLLKNLESNVQTPSETGSPSQRRKREVPTSKDEEALDECDPSFNSNITAFALKAKVVYPINQKFRPLADGSSNPSLHENLKQAVLPNQLVEASPSSSLGSLSQAEKDDCSSSSSIHSATSDDRFLGRTFFQASSFPEALTCESVDLDLCIYNLHLKDLLHLDAALRQEKHLPPRPAGHSTGNNHAFMEPTAQGRDGSQQTAQNAQRQNVRHSKRWSTVRMFIHIFKMCLLDLLPKKKSDDELYQKILSKQENDLEELEKRLQVRLSNTEMLGAGDSEYITLADVEKKEREYSEQLIDNMEAFWKQMENIQHFLVDQLKCSSTKARQLLTTLTERMIAAEGLLRDSQDLQALDTLERTMGRAHMAKTIEFLKLQIQEETKCRLAAISCGLELLAVEGKLSGRQKEELLTQQHKAFWEEAERFRRDFVQRGKDLVKASQVRQAERTEKLTLAQEEERRCFLAELPRTADPEEFLQAFHEVLERQRLEQSGLEEDENVRATEAAAALCQELYRSTMETFQKFVDALFLQTLPRMTNLSQAECEYLRQEAQENAARQLGKSDRFRNQQWKLFQDLLEQEKQVQHFVNVWMEEHTLSTVLQAHLRDDHESIIHRVLGHLGGLSEESTQCILQGHELLLRSAIRRLALRGSTITTLTQMRLSGKKTLLQELREQHALEQGSSQCLDEHQWQLLRALEARVLEEASRLEEEAQQVRLQLQQQLVAEAQGVGQLLQQHTEQAIGQALLGHARTAASRSRAKDTDGFKGTLMEAATESVYVTSAGVGQLVHAYYQQIGRAMQDHEERKLQHLKTLQGERMENYKLQKKQELGNASSEGQMAGGAQGASGAVHRRMLAQQKGFLAQFTVHQRIRLDARKQEARVLDRLEAQLETQLQEAEQSFISELAALARVPLAESKPFANKRGLSVKRVSEQQGTECTLGPREAVTYLKSQSQCLGSRVSCRETPKDQKEEAGIPGERGHWRAQGRGPCLHRTLLGITQQQKAQPARKCSWGW</sequence>
<dbReference type="KEGG" id="cfr:102508548"/>
<gene>
    <name evidence="15" type="primary">EVC</name>
</gene>
<dbReference type="PANTHER" id="PTHR16795:SF13">
    <property type="entry name" value="EVC COMPLEX MEMBER EVC"/>
    <property type="match status" value="1"/>
</dbReference>
<dbReference type="InterPro" id="IPR026501">
    <property type="entry name" value="Limbin/EVC"/>
</dbReference>
<evidence type="ECO:0000256" key="2">
    <source>
        <dbReference type="ARBA" id="ARBA00004162"/>
    </source>
</evidence>
<reference evidence="15" key="1">
    <citation type="submission" date="2025-08" db="UniProtKB">
        <authorList>
            <consortium name="RefSeq"/>
        </authorList>
    </citation>
    <scope>IDENTIFICATION</scope>
    <source>
        <tissue evidence="15">Ear skin</tissue>
    </source>
</reference>
<keyword evidence="11" id="KW-0175">Coiled coil</keyword>
<evidence type="ECO:0000256" key="4">
    <source>
        <dbReference type="ARBA" id="ARBA00022475"/>
    </source>
</evidence>
<evidence type="ECO:0000256" key="9">
    <source>
        <dbReference type="ARBA" id="ARBA00023212"/>
    </source>
</evidence>
<evidence type="ECO:0000256" key="10">
    <source>
        <dbReference type="ARBA" id="ARBA00023273"/>
    </source>
</evidence>
<evidence type="ECO:0000313" key="15">
    <source>
        <dbReference type="RefSeq" id="XP_032349698.1"/>
    </source>
</evidence>
<proteinExistence type="predicted"/>
<dbReference type="PANTHER" id="PTHR16795">
    <property type="entry name" value="LIMBIN/ELLIS-VAN CREVELD PROTEIN"/>
    <property type="match status" value="1"/>
</dbReference>
<evidence type="ECO:0000256" key="1">
    <source>
        <dbReference type="ARBA" id="ARBA00004120"/>
    </source>
</evidence>
<evidence type="ECO:0000256" key="5">
    <source>
        <dbReference type="ARBA" id="ARBA00022490"/>
    </source>
</evidence>
<feature type="transmembrane region" description="Helical" evidence="13">
    <location>
        <begin position="26"/>
        <end position="46"/>
    </location>
</feature>
<evidence type="ECO:0000256" key="8">
    <source>
        <dbReference type="ARBA" id="ARBA00023136"/>
    </source>
</evidence>
<feature type="compositionally biased region" description="Polar residues" evidence="12">
    <location>
        <begin position="258"/>
        <end position="270"/>
    </location>
</feature>